<evidence type="ECO:0000256" key="1">
    <source>
        <dbReference type="ARBA" id="ARBA00038240"/>
    </source>
</evidence>
<feature type="domain" description="Aminoglycoside phosphotransferase" evidence="2">
    <location>
        <begin position="35"/>
        <end position="270"/>
    </location>
</feature>
<dbReference type="PANTHER" id="PTHR21064">
    <property type="entry name" value="AMINOGLYCOSIDE PHOSPHOTRANSFERASE DOMAIN-CONTAINING PROTEIN-RELATED"/>
    <property type="match status" value="1"/>
</dbReference>
<dbReference type="InterPro" id="IPR050249">
    <property type="entry name" value="Pseudomonas-type_ThrB"/>
</dbReference>
<proteinExistence type="inferred from homology"/>
<dbReference type="AlphaFoldDB" id="A0A398CQ97"/>
<dbReference type="EMBL" id="QXJM01000037">
    <property type="protein sequence ID" value="RIE03479.1"/>
    <property type="molecule type" value="Genomic_DNA"/>
</dbReference>
<dbReference type="Proteomes" id="UP000266340">
    <property type="component" value="Unassembled WGS sequence"/>
</dbReference>
<comment type="caution">
    <text evidence="3">The sequence shown here is derived from an EMBL/GenBank/DDBJ whole genome shotgun (WGS) entry which is preliminary data.</text>
</comment>
<keyword evidence="4" id="KW-1185">Reference proteome</keyword>
<accession>A0A398CQ97</accession>
<dbReference type="Pfam" id="PF01636">
    <property type="entry name" value="APH"/>
    <property type="match status" value="1"/>
</dbReference>
<dbReference type="PANTHER" id="PTHR21064:SF6">
    <property type="entry name" value="AMINOGLYCOSIDE PHOSPHOTRANSFERASE DOMAIN-CONTAINING PROTEIN"/>
    <property type="match status" value="1"/>
</dbReference>
<evidence type="ECO:0000313" key="3">
    <source>
        <dbReference type="EMBL" id="RIE03479.1"/>
    </source>
</evidence>
<reference evidence="3 4" key="1">
    <citation type="submission" date="2018-09" db="EMBL/GenBank/DDBJ databases">
        <title>Cohnella cavernae sp. nov., isolated from a karst cave.</title>
        <authorList>
            <person name="Zhu H."/>
        </authorList>
    </citation>
    <scope>NUCLEOTIDE SEQUENCE [LARGE SCALE GENOMIC DNA]</scope>
    <source>
        <strain evidence="3 4">K2E09-144</strain>
    </source>
</reference>
<comment type="similarity">
    <text evidence="1">Belongs to the pseudomonas-type ThrB family.</text>
</comment>
<gene>
    <name evidence="3" type="ORF">D3H35_12560</name>
</gene>
<dbReference type="GO" id="GO:0019202">
    <property type="term" value="F:amino acid kinase activity"/>
    <property type="evidence" value="ECO:0007669"/>
    <property type="project" value="TreeGrafter"/>
</dbReference>
<evidence type="ECO:0000259" key="2">
    <source>
        <dbReference type="Pfam" id="PF01636"/>
    </source>
</evidence>
<name>A0A398CQ97_9BACL</name>
<dbReference type="Gene3D" id="3.30.200.20">
    <property type="entry name" value="Phosphorylase Kinase, domain 1"/>
    <property type="match status" value="1"/>
</dbReference>
<dbReference type="InterPro" id="IPR011009">
    <property type="entry name" value="Kinase-like_dom_sf"/>
</dbReference>
<evidence type="ECO:0000313" key="4">
    <source>
        <dbReference type="Proteomes" id="UP000266340"/>
    </source>
</evidence>
<sequence length="314" mass="35042">MNSIEMRSIEMKALIDEVVHAYFETPGYEIDSVPFGLTNVTKIVTIEADKYVIRIYNRHTKSVQSLELEAAITSFLSERALSFRVPEFVRSLSGNEYISMSDGTLGAVVTFLKGSAPELSSVRHAVDFGKVVGELSNALEQFEADRLSYRGKSFSEFYGLHPLADRAAVAAFIENPPFPIAEDQLLFYESMVSSIEKSAHLLKDLPTQLVHHDLLIFNLLADENGIRGVLDFDFVSVDARCMELAISLNHVLQMSGGSMEMAEAFVKGYAEQGKCTSPEIERLELLTRIYHIAVLHIYIGQHYSDMTLNEASIT</sequence>
<keyword evidence="3" id="KW-0808">Transferase</keyword>
<dbReference type="Gene3D" id="3.90.1200.10">
    <property type="match status" value="1"/>
</dbReference>
<protein>
    <submittedName>
        <fullName evidence="3">Phosphotransferase</fullName>
    </submittedName>
</protein>
<dbReference type="InterPro" id="IPR002575">
    <property type="entry name" value="Aminoglycoside_PTrfase"/>
</dbReference>
<organism evidence="3 4">
    <name type="scientific">Cohnella faecalis</name>
    <dbReference type="NCBI Taxonomy" id="2315694"/>
    <lineage>
        <taxon>Bacteria</taxon>
        <taxon>Bacillati</taxon>
        <taxon>Bacillota</taxon>
        <taxon>Bacilli</taxon>
        <taxon>Bacillales</taxon>
        <taxon>Paenibacillaceae</taxon>
        <taxon>Cohnella</taxon>
    </lineage>
</organism>
<dbReference type="SUPFAM" id="SSF56112">
    <property type="entry name" value="Protein kinase-like (PK-like)"/>
    <property type="match status" value="1"/>
</dbReference>